<dbReference type="SUPFAM" id="SSF50939">
    <property type="entry name" value="Sialidases"/>
    <property type="match status" value="1"/>
</dbReference>
<evidence type="ECO:0000313" key="2">
    <source>
        <dbReference type="Proteomes" id="UP000660339"/>
    </source>
</evidence>
<organism evidence="1 2">
    <name type="scientific">Catellatospora methionotrophica</name>
    <dbReference type="NCBI Taxonomy" id="121620"/>
    <lineage>
        <taxon>Bacteria</taxon>
        <taxon>Bacillati</taxon>
        <taxon>Actinomycetota</taxon>
        <taxon>Actinomycetes</taxon>
        <taxon>Micromonosporales</taxon>
        <taxon>Micromonosporaceae</taxon>
        <taxon>Catellatospora</taxon>
    </lineage>
</organism>
<gene>
    <name evidence="1" type="ORF">Cme02nite_03800</name>
</gene>
<accession>A0A8J3PD57</accession>
<dbReference type="EMBL" id="BONJ01000001">
    <property type="protein sequence ID" value="GIG12048.1"/>
    <property type="molecule type" value="Genomic_DNA"/>
</dbReference>
<dbReference type="Proteomes" id="UP000660339">
    <property type="component" value="Unassembled WGS sequence"/>
</dbReference>
<protein>
    <submittedName>
        <fullName evidence="1">Uncharacterized protein</fullName>
    </submittedName>
</protein>
<dbReference type="CDD" id="cd15482">
    <property type="entry name" value="Sialidase_non-viral"/>
    <property type="match status" value="1"/>
</dbReference>
<keyword evidence="2" id="KW-1185">Reference proteome</keyword>
<reference evidence="1" key="1">
    <citation type="submission" date="2021-01" db="EMBL/GenBank/DDBJ databases">
        <title>Whole genome shotgun sequence of Catellatospora methionotrophica NBRC 14553.</title>
        <authorList>
            <person name="Komaki H."/>
            <person name="Tamura T."/>
        </authorList>
    </citation>
    <scope>NUCLEOTIDE SEQUENCE</scope>
    <source>
        <strain evidence="1">NBRC 14553</strain>
    </source>
</reference>
<proteinExistence type="predicted"/>
<dbReference type="InterPro" id="IPR015943">
    <property type="entry name" value="WD40/YVTN_repeat-like_dom_sf"/>
</dbReference>
<name>A0A8J3PD57_9ACTN</name>
<dbReference type="SUPFAM" id="SSF55486">
    <property type="entry name" value="Metalloproteases ('zincins'), catalytic domain"/>
    <property type="match status" value="1"/>
</dbReference>
<dbReference type="Gene3D" id="2.130.10.10">
    <property type="entry name" value="YVTN repeat-like/Quinoprotein amine dehydrogenase"/>
    <property type="match status" value="1"/>
</dbReference>
<sequence length="952" mass="99488">MLVTGPTLPRVTHLTLSHVQRMFLNTFHYIGDQSGGRETMTFTVFDWWKVPVTEAEWAALGEGLGPKAEQLYLRDMGVSLAHFGHIAFVIDQHNASSGVKVSDRYTHLGAQSLTPALIAHEMGHVYGAAHARSDAAAGPDEYGDPFCVMGGEGAKFSFAEPTLAIRADLGQVGWRFCQLCSGLFFTGVPGSMGVCTGAMIGGGHLAQGFEFVLPHDLPAGPKEAGWRRCDDCLQLCRPLAGVAGVCPAGSDHSLSGSDFALLRDQPAGSARQPGWRQCGRCAALFFADTPPVGQGKCPAGGGHTVGPANYAVPHPDEHNTVGPGMTAATLLGCGWLTTTGHGADIGAPLRTRPGETVVELQALRGAPGAASVRPAVFAYADGVARERLLVEYRLADGWDRALPVTGAGRAGWVLVHLSTGNPPNVSSLLVAHVPDDPGARVFIPGALAQLTVVGRDEARGTVVVRLASHPLPGIGDLIDKKILPERSGNSPALVSDQRHLVLAWRGESNSQLNLMVSADDGVTWVGKHTSADTTADSPALAVADGKVFIAWTGQGDGNLNIARVELTDTPTPAVAGLRDKVTLTDTSPFRPALAADPHGNLYLAWTGHGPHRLNVMFSTDLGATWNTKQHRVFTHTSDAGPALAQVAGGRMYLAWRGSGNPNLTIGRLDVLLSGPPDDHPVRIEALLDPAVLAETSTHTPALGAEREHLVLGWTGQGEQALNLALPMGSTAAYTKRVFAAETSDAGPALTSHRSRLYVAWRGSGNTDLNVARVRGRGLVIDDFTTGPDQLSAAVGVTETKTQTGVMLGGVRRTSLTNAVSPSGVTSTIGITAAGGLVFGQQPDQYGKVEVAYGFGVDGSVQDLGVDLHADGADRFRITIPHLGSGIVNFNIVVASGGLWASNGVNTGPGVFDLAFADFTGPLGADLSSVTWFVVIIQCSGGLTLARVETTGS</sequence>
<dbReference type="AlphaFoldDB" id="A0A8J3PD57"/>
<dbReference type="InterPro" id="IPR036278">
    <property type="entry name" value="Sialidase_sf"/>
</dbReference>
<comment type="caution">
    <text evidence="1">The sequence shown here is derived from an EMBL/GenBank/DDBJ whole genome shotgun (WGS) entry which is preliminary data.</text>
</comment>
<evidence type="ECO:0000313" key="1">
    <source>
        <dbReference type="EMBL" id="GIG12048.1"/>
    </source>
</evidence>